<dbReference type="SMART" id="SM00382">
    <property type="entry name" value="AAA"/>
    <property type="match status" value="1"/>
</dbReference>
<dbReference type="Pfam" id="PF08352">
    <property type="entry name" value="oligo_HPY"/>
    <property type="match status" value="1"/>
</dbReference>
<evidence type="ECO:0000313" key="9">
    <source>
        <dbReference type="EMBL" id="NBH60549.1"/>
    </source>
</evidence>
<dbReference type="PANTHER" id="PTHR43297:SF2">
    <property type="entry name" value="DIPEPTIDE TRANSPORT ATP-BINDING PROTEIN DPPD"/>
    <property type="match status" value="1"/>
</dbReference>
<dbReference type="NCBIfam" id="TIGR01727">
    <property type="entry name" value="oligo_HPY"/>
    <property type="match status" value="1"/>
</dbReference>
<dbReference type="AlphaFoldDB" id="A0A845QFS3"/>
<dbReference type="PANTHER" id="PTHR43297">
    <property type="entry name" value="OLIGOPEPTIDE TRANSPORT ATP-BINDING PROTEIN APPD"/>
    <property type="match status" value="1"/>
</dbReference>
<evidence type="ECO:0000313" key="10">
    <source>
        <dbReference type="Proteomes" id="UP000446866"/>
    </source>
</evidence>
<dbReference type="Proteomes" id="UP000446866">
    <property type="component" value="Unassembled WGS sequence"/>
</dbReference>
<dbReference type="GO" id="GO:0016887">
    <property type="term" value="F:ATP hydrolysis activity"/>
    <property type="evidence" value="ECO:0007669"/>
    <property type="project" value="InterPro"/>
</dbReference>
<comment type="similarity">
    <text evidence="2">Belongs to the ABC transporter superfamily.</text>
</comment>
<dbReference type="PROSITE" id="PS00211">
    <property type="entry name" value="ABC_TRANSPORTER_1"/>
    <property type="match status" value="1"/>
</dbReference>
<dbReference type="Gene3D" id="3.40.50.300">
    <property type="entry name" value="P-loop containing nucleotide triphosphate hydrolases"/>
    <property type="match status" value="1"/>
</dbReference>
<protein>
    <submittedName>
        <fullName evidence="9">ABC transporter ATP-binding protein</fullName>
    </submittedName>
</protein>
<keyword evidence="7" id="KW-0472">Membrane</keyword>
<dbReference type="EMBL" id="QXWK01000003">
    <property type="protein sequence ID" value="NBH60549.1"/>
    <property type="molecule type" value="Genomic_DNA"/>
</dbReference>
<keyword evidence="6 9" id="KW-0067">ATP-binding</keyword>
<dbReference type="InterPro" id="IPR027417">
    <property type="entry name" value="P-loop_NTPase"/>
</dbReference>
<comment type="caution">
    <text evidence="9">The sequence shown here is derived from an EMBL/GenBank/DDBJ whole genome shotgun (WGS) entry which is preliminary data.</text>
</comment>
<feature type="domain" description="ABC transporter" evidence="8">
    <location>
        <begin position="6"/>
        <end position="256"/>
    </location>
</feature>
<dbReference type="FunFam" id="3.40.50.300:FF:000016">
    <property type="entry name" value="Oligopeptide ABC transporter ATP-binding component"/>
    <property type="match status" value="1"/>
</dbReference>
<dbReference type="InterPro" id="IPR003593">
    <property type="entry name" value="AAA+_ATPase"/>
</dbReference>
<gene>
    <name evidence="9" type="ORF">D0435_02525</name>
</gene>
<evidence type="ECO:0000256" key="6">
    <source>
        <dbReference type="ARBA" id="ARBA00022840"/>
    </source>
</evidence>
<keyword evidence="5" id="KW-0547">Nucleotide-binding</keyword>
<dbReference type="CDD" id="cd03257">
    <property type="entry name" value="ABC_NikE_OppD_transporters"/>
    <property type="match status" value="1"/>
</dbReference>
<sequence>MSEHLLEVKNLRTNFATGGGIVQAVRGIDIYVDSGEFLGIVGESGCGKSVTMMSIMRLLADNAAVRADALEFDGRDILSQSKKEMKRIRGNEIGMIFQDPMTSLNPLYTVGNQLMEPLRVHKKLSKAQAKEKAIEMLRLVGINEPEKRMKQYPHEMSGGMRQRVMIAVAMCCDPKILIADEPTTALDVTIQAQIMELMQELKEKFSTSVILITHDLGVIAQVCTRVVVMYGGLIMEEGSLDQIFYETKHPYTMGLLESVPHSDTMGSGTYEKQKLKPIPGSPPDLMNPPKGCPFAARCENAMKICNMAPAELTTVAEGHRVACWLLHPQANRGKTMEKEDASERE</sequence>
<dbReference type="InterPro" id="IPR050388">
    <property type="entry name" value="ABC_Ni/Peptide_Import"/>
</dbReference>
<name>A0A845QFS3_9FIRM</name>
<evidence type="ECO:0000256" key="5">
    <source>
        <dbReference type="ARBA" id="ARBA00022741"/>
    </source>
</evidence>
<keyword evidence="4" id="KW-1003">Cell membrane</keyword>
<dbReference type="InterPro" id="IPR017871">
    <property type="entry name" value="ABC_transporter-like_CS"/>
</dbReference>
<proteinExistence type="inferred from homology"/>
<evidence type="ECO:0000256" key="3">
    <source>
        <dbReference type="ARBA" id="ARBA00022448"/>
    </source>
</evidence>
<dbReference type="PROSITE" id="PS50893">
    <property type="entry name" value="ABC_TRANSPORTER_2"/>
    <property type="match status" value="1"/>
</dbReference>
<comment type="subcellular location">
    <subcellularLocation>
        <location evidence="1">Cell membrane</location>
        <topology evidence="1">Peripheral membrane protein</topology>
    </subcellularLocation>
</comment>
<evidence type="ECO:0000256" key="2">
    <source>
        <dbReference type="ARBA" id="ARBA00005417"/>
    </source>
</evidence>
<dbReference type="GO" id="GO:0015833">
    <property type="term" value="P:peptide transport"/>
    <property type="evidence" value="ECO:0007669"/>
    <property type="project" value="InterPro"/>
</dbReference>
<accession>A0A845QFS3</accession>
<dbReference type="InterPro" id="IPR003439">
    <property type="entry name" value="ABC_transporter-like_ATP-bd"/>
</dbReference>
<evidence type="ECO:0000259" key="8">
    <source>
        <dbReference type="PROSITE" id="PS50893"/>
    </source>
</evidence>
<dbReference type="Pfam" id="PF00005">
    <property type="entry name" value="ABC_tran"/>
    <property type="match status" value="1"/>
</dbReference>
<keyword evidence="3" id="KW-0813">Transport</keyword>
<dbReference type="InterPro" id="IPR013563">
    <property type="entry name" value="Oligopep_ABC_C"/>
</dbReference>
<dbReference type="GO" id="GO:0005886">
    <property type="term" value="C:plasma membrane"/>
    <property type="evidence" value="ECO:0007669"/>
    <property type="project" value="UniProtKB-SubCell"/>
</dbReference>
<dbReference type="GO" id="GO:0005524">
    <property type="term" value="F:ATP binding"/>
    <property type="evidence" value="ECO:0007669"/>
    <property type="project" value="UniProtKB-KW"/>
</dbReference>
<evidence type="ECO:0000256" key="4">
    <source>
        <dbReference type="ARBA" id="ARBA00022475"/>
    </source>
</evidence>
<dbReference type="SUPFAM" id="SSF52540">
    <property type="entry name" value="P-loop containing nucleoside triphosphate hydrolases"/>
    <property type="match status" value="1"/>
</dbReference>
<organism evidence="9 10">
    <name type="scientific">Anaerotruncus colihominis</name>
    <dbReference type="NCBI Taxonomy" id="169435"/>
    <lineage>
        <taxon>Bacteria</taxon>
        <taxon>Bacillati</taxon>
        <taxon>Bacillota</taxon>
        <taxon>Clostridia</taxon>
        <taxon>Eubacteriales</taxon>
        <taxon>Oscillospiraceae</taxon>
        <taxon>Anaerotruncus</taxon>
    </lineage>
</organism>
<reference evidence="9 10" key="1">
    <citation type="submission" date="2018-08" db="EMBL/GenBank/DDBJ databases">
        <title>Murine metabolic-syndrome-specific gut microbial biobank.</title>
        <authorList>
            <person name="Liu C."/>
        </authorList>
    </citation>
    <scope>NUCLEOTIDE SEQUENCE [LARGE SCALE GENOMIC DNA]</scope>
    <source>
        <strain evidence="9 10">28</strain>
    </source>
</reference>
<dbReference type="RefSeq" id="WP_160200850.1">
    <property type="nucleotide sequence ID" value="NZ_QXWK01000003.1"/>
</dbReference>
<evidence type="ECO:0000256" key="7">
    <source>
        <dbReference type="ARBA" id="ARBA00023136"/>
    </source>
</evidence>
<keyword evidence="10" id="KW-1185">Reference proteome</keyword>
<evidence type="ECO:0000256" key="1">
    <source>
        <dbReference type="ARBA" id="ARBA00004202"/>
    </source>
</evidence>